<evidence type="ECO:0000256" key="17">
    <source>
        <dbReference type="ARBA" id="ARBA00040123"/>
    </source>
</evidence>
<evidence type="ECO:0000256" key="13">
    <source>
        <dbReference type="ARBA" id="ARBA00035852"/>
    </source>
</evidence>
<evidence type="ECO:0000256" key="2">
    <source>
        <dbReference type="ARBA" id="ARBA00004496"/>
    </source>
</evidence>
<dbReference type="AlphaFoldDB" id="S5DLZ6"/>
<evidence type="ECO:0000256" key="3">
    <source>
        <dbReference type="ARBA" id="ARBA00004632"/>
    </source>
</evidence>
<keyword evidence="8" id="KW-0276">Fatty acid metabolism</keyword>
<evidence type="ECO:0000256" key="7">
    <source>
        <dbReference type="ARBA" id="ARBA00022801"/>
    </source>
</evidence>
<dbReference type="GO" id="GO:0005737">
    <property type="term" value="C:cytoplasm"/>
    <property type="evidence" value="ECO:0007669"/>
    <property type="project" value="UniProtKB-SubCell"/>
</dbReference>
<comment type="catalytic activity">
    <reaction evidence="21">
        <text>decanoyl-CoA + H2O = decanoate + CoA + H(+)</text>
        <dbReference type="Rhea" id="RHEA:40059"/>
        <dbReference type="ChEBI" id="CHEBI:15377"/>
        <dbReference type="ChEBI" id="CHEBI:15378"/>
        <dbReference type="ChEBI" id="CHEBI:27689"/>
        <dbReference type="ChEBI" id="CHEBI:57287"/>
        <dbReference type="ChEBI" id="CHEBI:61430"/>
    </reaction>
    <physiologicalReaction direction="left-to-right" evidence="21">
        <dbReference type="Rhea" id="RHEA:40060"/>
    </physiologicalReaction>
</comment>
<comment type="catalytic activity">
    <reaction evidence="20">
        <text>hexadecanoyl-CoA + H2O = hexadecanoate + CoA + H(+)</text>
        <dbReference type="Rhea" id="RHEA:16645"/>
        <dbReference type="ChEBI" id="CHEBI:7896"/>
        <dbReference type="ChEBI" id="CHEBI:15377"/>
        <dbReference type="ChEBI" id="CHEBI:15378"/>
        <dbReference type="ChEBI" id="CHEBI:57287"/>
        <dbReference type="ChEBI" id="CHEBI:57379"/>
        <dbReference type="EC" id="3.1.2.2"/>
    </reaction>
    <physiologicalReaction direction="left-to-right" evidence="20">
        <dbReference type="Rhea" id="RHEA:16646"/>
    </physiologicalReaction>
</comment>
<comment type="catalytic activity">
    <reaction evidence="22">
        <text>dodecanoyl-CoA + H2O = dodecanoate + CoA + H(+)</text>
        <dbReference type="Rhea" id="RHEA:30135"/>
        <dbReference type="ChEBI" id="CHEBI:15377"/>
        <dbReference type="ChEBI" id="CHEBI:15378"/>
        <dbReference type="ChEBI" id="CHEBI:18262"/>
        <dbReference type="ChEBI" id="CHEBI:57287"/>
        <dbReference type="ChEBI" id="CHEBI:57375"/>
    </reaction>
    <physiologicalReaction direction="left-to-right" evidence="22">
        <dbReference type="Rhea" id="RHEA:30136"/>
    </physiologicalReaction>
</comment>
<dbReference type="EC" id="3.1.2.2" evidence="16"/>
<evidence type="ECO:0000256" key="12">
    <source>
        <dbReference type="ARBA" id="ARBA00023273"/>
    </source>
</evidence>
<evidence type="ECO:0000256" key="11">
    <source>
        <dbReference type="ARBA" id="ARBA00023136"/>
    </source>
</evidence>
<evidence type="ECO:0000256" key="19">
    <source>
        <dbReference type="ARBA" id="ARBA00047588"/>
    </source>
</evidence>
<dbReference type="Gene3D" id="3.10.129.10">
    <property type="entry name" value="Hotdog Thioesterase"/>
    <property type="match status" value="1"/>
</dbReference>
<evidence type="ECO:0000256" key="18">
    <source>
        <dbReference type="ARBA" id="ARBA00043210"/>
    </source>
</evidence>
<dbReference type="Pfam" id="PF03061">
    <property type="entry name" value="4HBT"/>
    <property type="match status" value="1"/>
</dbReference>
<keyword evidence="6" id="KW-0053">Apoptosis</keyword>
<keyword evidence="4" id="KW-1003">Cell membrane</keyword>
<protein>
    <recommendedName>
        <fullName evidence="17">Acyl-coenzyme A thioesterase THEM4</fullName>
        <ecNumber evidence="16">3.1.2.2</ecNumber>
    </recommendedName>
    <alternativeName>
        <fullName evidence="18">Thioesterase superfamily member 4</fullName>
    </alternativeName>
</protein>
<dbReference type="SUPFAM" id="SSF54637">
    <property type="entry name" value="Thioesterase/thiol ester dehydrase-isomerase"/>
    <property type="match status" value="1"/>
</dbReference>
<evidence type="ECO:0000256" key="5">
    <source>
        <dbReference type="ARBA" id="ARBA00022490"/>
    </source>
</evidence>
<feature type="domain" description="Thioesterase" evidence="24">
    <location>
        <begin position="72"/>
        <end position="149"/>
    </location>
</feature>
<evidence type="ECO:0000256" key="1">
    <source>
        <dbReference type="ARBA" id="ARBA00004170"/>
    </source>
</evidence>
<evidence type="ECO:0000256" key="8">
    <source>
        <dbReference type="ARBA" id="ARBA00022832"/>
    </source>
</evidence>
<dbReference type="InterPro" id="IPR029069">
    <property type="entry name" value="HotDog_dom_sf"/>
</dbReference>
<keyword evidence="7" id="KW-0378">Hydrolase</keyword>
<dbReference type="CDD" id="cd03443">
    <property type="entry name" value="PaaI_thioesterase"/>
    <property type="match status" value="1"/>
</dbReference>
<evidence type="ECO:0000256" key="14">
    <source>
        <dbReference type="ARBA" id="ARBA00037002"/>
    </source>
</evidence>
<evidence type="ECO:0000256" key="9">
    <source>
        <dbReference type="ARBA" id="ARBA00022946"/>
    </source>
</evidence>
<reference evidence="25" key="1">
    <citation type="journal article" date="2013" name="Sci. Rep.">
        <title>Metagenomics uncovers a new group of low GC and ultra-small marine Actinobacteria.</title>
        <authorList>
            <person name="Ghai R."/>
            <person name="Mizuno C.M."/>
            <person name="Picazo A."/>
            <person name="Camacho A."/>
            <person name="Rodriguez-Valera F."/>
        </authorList>
    </citation>
    <scope>NUCLEOTIDE SEQUENCE</scope>
</reference>
<evidence type="ECO:0000313" key="25">
    <source>
        <dbReference type="EMBL" id="AGQ19894.1"/>
    </source>
</evidence>
<dbReference type="GO" id="GO:0016020">
    <property type="term" value="C:membrane"/>
    <property type="evidence" value="ECO:0007669"/>
    <property type="project" value="UniProtKB-SubCell"/>
</dbReference>
<accession>S5DLZ6</accession>
<proteinExistence type="inferred from homology"/>
<dbReference type="NCBIfam" id="TIGR00369">
    <property type="entry name" value="unchar_dom_1"/>
    <property type="match status" value="1"/>
</dbReference>
<dbReference type="InterPro" id="IPR003736">
    <property type="entry name" value="PAAI_dom"/>
</dbReference>
<dbReference type="GO" id="GO:0006631">
    <property type="term" value="P:fatty acid metabolic process"/>
    <property type="evidence" value="ECO:0007669"/>
    <property type="project" value="UniProtKB-KW"/>
</dbReference>
<evidence type="ECO:0000256" key="20">
    <source>
        <dbReference type="ARBA" id="ARBA00047734"/>
    </source>
</evidence>
<name>S5DLZ6_9ACTN</name>
<dbReference type="InterPro" id="IPR006683">
    <property type="entry name" value="Thioestr_dom"/>
</dbReference>
<comment type="catalytic activity">
    <reaction evidence="19">
        <text>octanoyl-CoA + H2O = octanoate + CoA + H(+)</text>
        <dbReference type="Rhea" id="RHEA:30143"/>
        <dbReference type="ChEBI" id="CHEBI:15377"/>
        <dbReference type="ChEBI" id="CHEBI:15378"/>
        <dbReference type="ChEBI" id="CHEBI:25646"/>
        <dbReference type="ChEBI" id="CHEBI:57287"/>
        <dbReference type="ChEBI" id="CHEBI:57386"/>
    </reaction>
    <physiologicalReaction direction="left-to-right" evidence="19">
        <dbReference type="Rhea" id="RHEA:30144"/>
    </physiologicalReaction>
</comment>
<dbReference type="GO" id="GO:0016289">
    <property type="term" value="F:acyl-CoA hydrolase activity"/>
    <property type="evidence" value="ECO:0007669"/>
    <property type="project" value="UniProtKB-ARBA"/>
</dbReference>
<sequence length="162" mass="17818">MNERTHSWETPKEVAETLLNLDKEDRRKFLREYPPGSTGIGSLMGFTKIEIDDDGHTSFYCKAEEFHYNPIGSVHGGLAATLLDSCNSISAQCNLDKGFIALTTDIKVNYLSQITIDTGEIVATGKIDKLGRKVIFVSGELKDMNGKLLATASSTELVVQIF</sequence>
<keyword evidence="9" id="KW-0809">Transit peptide</keyword>
<comment type="catalytic activity">
    <reaction evidence="23">
        <text>tetradecanoyl-CoA + H2O = tetradecanoate + CoA + H(+)</text>
        <dbReference type="Rhea" id="RHEA:40119"/>
        <dbReference type="ChEBI" id="CHEBI:15377"/>
        <dbReference type="ChEBI" id="CHEBI:15378"/>
        <dbReference type="ChEBI" id="CHEBI:30807"/>
        <dbReference type="ChEBI" id="CHEBI:57287"/>
        <dbReference type="ChEBI" id="CHEBI:57385"/>
    </reaction>
    <physiologicalReaction direction="left-to-right" evidence="23">
        <dbReference type="Rhea" id="RHEA:40120"/>
    </physiologicalReaction>
</comment>
<evidence type="ECO:0000259" key="24">
    <source>
        <dbReference type="Pfam" id="PF03061"/>
    </source>
</evidence>
<comment type="catalytic activity">
    <reaction evidence="13">
        <text>(5Z,8Z,11Z,14Z)-eicosatetraenoyl-CoA + H2O = (5Z,8Z,11Z,14Z)-eicosatetraenoate + CoA + H(+)</text>
        <dbReference type="Rhea" id="RHEA:40151"/>
        <dbReference type="ChEBI" id="CHEBI:15377"/>
        <dbReference type="ChEBI" id="CHEBI:15378"/>
        <dbReference type="ChEBI" id="CHEBI:32395"/>
        <dbReference type="ChEBI" id="CHEBI:57287"/>
        <dbReference type="ChEBI" id="CHEBI:57368"/>
    </reaction>
    <physiologicalReaction direction="left-to-right" evidence="13">
        <dbReference type="Rhea" id="RHEA:40152"/>
    </physiologicalReaction>
</comment>
<comment type="subcellular location">
    <subcellularLocation>
        <location evidence="3">Cell projection</location>
        <location evidence="3">Ruffle membrane</location>
    </subcellularLocation>
    <subcellularLocation>
        <location evidence="2">Cytoplasm</location>
    </subcellularLocation>
    <subcellularLocation>
        <location evidence="1">Membrane</location>
        <topology evidence="1">Peripheral membrane protein</topology>
    </subcellularLocation>
</comment>
<evidence type="ECO:0000256" key="10">
    <source>
        <dbReference type="ARBA" id="ARBA00023098"/>
    </source>
</evidence>
<keyword evidence="5" id="KW-0963">Cytoplasm</keyword>
<evidence type="ECO:0000256" key="6">
    <source>
        <dbReference type="ARBA" id="ARBA00022703"/>
    </source>
</evidence>
<comment type="catalytic activity">
    <reaction evidence="14">
        <text>(9Z)-octadecenoyl-CoA + H2O = (9Z)-octadecenoate + CoA + H(+)</text>
        <dbReference type="Rhea" id="RHEA:40139"/>
        <dbReference type="ChEBI" id="CHEBI:15377"/>
        <dbReference type="ChEBI" id="CHEBI:15378"/>
        <dbReference type="ChEBI" id="CHEBI:30823"/>
        <dbReference type="ChEBI" id="CHEBI:57287"/>
        <dbReference type="ChEBI" id="CHEBI:57387"/>
    </reaction>
    <physiologicalReaction direction="left-to-right" evidence="14">
        <dbReference type="Rhea" id="RHEA:40140"/>
    </physiologicalReaction>
</comment>
<keyword evidence="12" id="KW-0966">Cell projection</keyword>
<evidence type="ECO:0000256" key="4">
    <source>
        <dbReference type="ARBA" id="ARBA00022475"/>
    </source>
</evidence>
<dbReference type="InterPro" id="IPR052365">
    <property type="entry name" value="THEM4/THEM5_acyl-CoA_thioest"/>
</dbReference>
<evidence type="ECO:0000256" key="22">
    <source>
        <dbReference type="ARBA" id="ARBA00048074"/>
    </source>
</evidence>
<dbReference type="PANTHER" id="PTHR12418:SF19">
    <property type="entry name" value="ACYL-COENZYME A THIOESTERASE THEM4"/>
    <property type="match status" value="1"/>
</dbReference>
<evidence type="ECO:0000256" key="21">
    <source>
        <dbReference type="ARBA" id="ARBA00047969"/>
    </source>
</evidence>
<keyword evidence="10" id="KW-0443">Lipid metabolism</keyword>
<keyword evidence="11" id="KW-0472">Membrane</keyword>
<dbReference type="EMBL" id="KC811145">
    <property type="protein sequence ID" value="AGQ19894.1"/>
    <property type="molecule type" value="Genomic_DNA"/>
</dbReference>
<dbReference type="PANTHER" id="PTHR12418">
    <property type="entry name" value="ACYL-COENZYME A THIOESTERASE THEM4"/>
    <property type="match status" value="1"/>
</dbReference>
<comment type="similarity">
    <text evidence="15">Belongs to the THEM4/THEM5 thioesterase family.</text>
</comment>
<evidence type="ECO:0000256" key="15">
    <source>
        <dbReference type="ARBA" id="ARBA00038456"/>
    </source>
</evidence>
<evidence type="ECO:0000256" key="23">
    <source>
        <dbReference type="ARBA" id="ARBA00048180"/>
    </source>
</evidence>
<organism evidence="25">
    <name type="scientific">Candidatus Actinomarina minuta</name>
    <dbReference type="NCBI Taxonomy" id="1389454"/>
    <lineage>
        <taxon>Bacteria</taxon>
        <taxon>Bacillati</taxon>
        <taxon>Actinomycetota</taxon>
        <taxon>Actinomycetes</taxon>
        <taxon>Candidatus Actinomarinidae</taxon>
        <taxon>Candidatus Actinomarinales</taxon>
        <taxon>Candidatus Actinomarineae</taxon>
        <taxon>Candidatus Actinomarinaceae</taxon>
        <taxon>Candidatus Actinomarina</taxon>
    </lineage>
</organism>
<evidence type="ECO:0000256" key="16">
    <source>
        <dbReference type="ARBA" id="ARBA00038848"/>
    </source>
</evidence>